<feature type="binding site" evidence="2">
    <location>
        <position position="39"/>
    </location>
    <ligand>
        <name>substrate</name>
    </ligand>
</feature>
<accession>A0A364Y816</accession>
<feature type="binding site" evidence="2">
    <location>
        <begin position="196"/>
        <end position="198"/>
    </location>
    <ligand>
        <name>substrate</name>
    </ligand>
</feature>
<comment type="function">
    <text evidence="2">Catalyzes the condensation of isopentenyl diphosphate (IPP) with allylic pyrophosphates generating different type of terpenoids.</text>
</comment>
<dbReference type="InterPro" id="IPR001441">
    <property type="entry name" value="UPP_synth-like"/>
</dbReference>
<dbReference type="InterPro" id="IPR018520">
    <property type="entry name" value="UPP_synth-like_CS"/>
</dbReference>
<evidence type="ECO:0000313" key="3">
    <source>
        <dbReference type="EMBL" id="RAW03090.1"/>
    </source>
</evidence>
<protein>
    <recommendedName>
        <fullName evidence="2">Isoprenyl transferase</fullName>
        <ecNumber evidence="2">2.5.1.-</ecNumber>
    </recommendedName>
</protein>
<evidence type="ECO:0000256" key="1">
    <source>
        <dbReference type="ARBA" id="ARBA00022679"/>
    </source>
</evidence>
<dbReference type="InterPro" id="IPR036424">
    <property type="entry name" value="UPP_synth-like_sf"/>
</dbReference>
<name>A0A364Y816_9BACT</name>
<comment type="caution">
    <text evidence="3">The sequence shown here is derived from an EMBL/GenBank/DDBJ whole genome shotgun (WGS) entry which is preliminary data.</text>
</comment>
<comment type="similarity">
    <text evidence="2">Belongs to the UPP synthase family.</text>
</comment>
<feature type="active site" description="Proton acceptor" evidence="2">
    <location>
        <position position="70"/>
    </location>
</feature>
<dbReference type="NCBIfam" id="NF011405">
    <property type="entry name" value="PRK14830.1"/>
    <property type="match status" value="1"/>
</dbReference>
<feature type="binding site" evidence="2">
    <location>
        <position position="35"/>
    </location>
    <ligand>
        <name>substrate</name>
    </ligand>
</feature>
<sequence>MASFKEHIDYNNLPQHIAVIMDGNGRWAKKKGAMRIFGHKNAIQAVRDVTEGAGELGIKFVTLYAFSTENWGRPKAEVEGLMELLVNTLKQEIGTLMDNQVKLLTIGNTAHLPKECQENLQWAMDKTKHHTKLTLILALSYSGRWEILNATKAIAEDVKNGKLSSDDINEKTFENYLTTSNIPDPELLIRTSGELRISNFLLWQIAYTELYITPTLWPDFRREHLYEAIWSYQQRERRFGKTSEQMNPVS</sequence>
<keyword evidence="4" id="KW-1185">Reference proteome</keyword>
<dbReference type="GO" id="GO:0016094">
    <property type="term" value="P:polyprenol biosynthetic process"/>
    <property type="evidence" value="ECO:0007669"/>
    <property type="project" value="TreeGrafter"/>
</dbReference>
<dbReference type="PROSITE" id="PS01066">
    <property type="entry name" value="UPP_SYNTHASE"/>
    <property type="match status" value="1"/>
</dbReference>
<proteinExistence type="inferred from homology"/>
<dbReference type="GO" id="GO:0000287">
    <property type="term" value="F:magnesium ion binding"/>
    <property type="evidence" value="ECO:0007669"/>
    <property type="project" value="UniProtKB-UniRule"/>
</dbReference>
<dbReference type="PANTHER" id="PTHR10291:SF0">
    <property type="entry name" value="DEHYDRODOLICHYL DIPHOSPHATE SYNTHASE 2"/>
    <property type="match status" value="1"/>
</dbReference>
<feature type="binding site" evidence="2">
    <location>
        <position position="209"/>
    </location>
    <ligand>
        <name>Mg(2+)</name>
        <dbReference type="ChEBI" id="CHEBI:18420"/>
    </ligand>
</feature>
<dbReference type="Proteomes" id="UP000251889">
    <property type="component" value="Unassembled WGS sequence"/>
</dbReference>
<keyword evidence="2" id="KW-0479">Metal-binding</keyword>
<feature type="binding site" evidence="2">
    <location>
        <position position="22"/>
    </location>
    <ligand>
        <name>Mg(2+)</name>
        <dbReference type="ChEBI" id="CHEBI:18420"/>
    </ligand>
</feature>
<dbReference type="OrthoDB" id="4191603at2"/>
<feature type="binding site" evidence="2">
    <location>
        <position position="71"/>
    </location>
    <ligand>
        <name>substrate</name>
    </ligand>
</feature>
<feature type="active site" evidence="2">
    <location>
        <position position="22"/>
    </location>
</feature>
<keyword evidence="1 2" id="KW-0808">Transferase</keyword>
<feature type="binding site" evidence="2">
    <location>
        <begin position="67"/>
        <end position="69"/>
    </location>
    <ligand>
        <name>substrate</name>
    </ligand>
</feature>
<dbReference type="NCBIfam" id="TIGR00055">
    <property type="entry name" value="uppS"/>
    <property type="match status" value="1"/>
</dbReference>
<organism evidence="3 4">
    <name type="scientific">Pseudochryseolinea flava</name>
    <dbReference type="NCBI Taxonomy" id="2059302"/>
    <lineage>
        <taxon>Bacteria</taxon>
        <taxon>Pseudomonadati</taxon>
        <taxon>Bacteroidota</taxon>
        <taxon>Cytophagia</taxon>
        <taxon>Cytophagales</taxon>
        <taxon>Fulvivirgaceae</taxon>
        <taxon>Pseudochryseolinea</taxon>
    </lineage>
</organism>
<reference evidence="3 4" key="1">
    <citation type="submission" date="2018-06" db="EMBL/GenBank/DDBJ databases">
        <title>Chryseolinea flavus sp. nov., a member of the phylum Bacteroidetes isolated from soil.</title>
        <authorList>
            <person name="Li Y."/>
            <person name="Wang J."/>
        </authorList>
    </citation>
    <scope>NUCLEOTIDE SEQUENCE [LARGE SCALE GENOMIC DNA]</scope>
    <source>
        <strain evidence="3 4">SDU1-6</strain>
    </source>
</reference>
<feature type="binding site" evidence="2">
    <location>
        <begin position="23"/>
        <end position="26"/>
    </location>
    <ligand>
        <name>substrate</name>
    </ligand>
</feature>
<evidence type="ECO:0000313" key="4">
    <source>
        <dbReference type="Proteomes" id="UP000251889"/>
    </source>
</evidence>
<comment type="subunit">
    <text evidence="2">Homodimer.</text>
</comment>
<dbReference type="EMBL" id="QMFY01000001">
    <property type="protein sequence ID" value="RAW03090.1"/>
    <property type="molecule type" value="Genomic_DNA"/>
</dbReference>
<dbReference type="AlphaFoldDB" id="A0A364Y816"/>
<feature type="binding site" evidence="2">
    <location>
        <position position="73"/>
    </location>
    <ligand>
        <name>substrate</name>
    </ligand>
</feature>
<keyword evidence="2" id="KW-0460">Magnesium</keyword>
<dbReference type="EC" id="2.5.1.-" evidence="2"/>
<comment type="cofactor">
    <cofactor evidence="2">
        <name>Mg(2+)</name>
        <dbReference type="ChEBI" id="CHEBI:18420"/>
    </cofactor>
    <text evidence="2">Binds 2 magnesium ions per subunit.</text>
</comment>
<dbReference type="Gene3D" id="3.40.1180.10">
    <property type="entry name" value="Decaprenyl diphosphate synthase-like"/>
    <property type="match status" value="1"/>
</dbReference>
<feature type="binding site" evidence="2">
    <location>
        <position position="27"/>
    </location>
    <ligand>
        <name>substrate</name>
    </ligand>
</feature>
<dbReference type="Pfam" id="PF01255">
    <property type="entry name" value="Prenyltransf"/>
    <property type="match status" value="1"/>
</dbReference>
<feature type="binding site" evidence="2">
    <location>
        <position position="190"/>
    </location>
    <ligand>
        <name>substrate</name>
    </ligand>
</feature>
<dbReference type="FunFam" id="3.40.1180.10:FF:000001">
    <property type="entry name" value="(2E,6E)-farnesyl-diphosphate-specific ditrans,polycis-undecaprenyl-diphosphate synthase"/>
    <property type="match status" value="1"/>
</dbReference>
<dbReference type="CDD" id="cd00475">
    <property type="entry name" value="Cis_IPPS"/>
    <property type="match status" value="1"/>
</dbReference>
<dbReference type="GO" id="GO:0045547">
    <property type="term" value="F:ditrans,polycis-polyprenyl diphosphate synthase [(2E,6E)-farnesyl diphosphate specific] activity"/>
    <property type="evidence" value="ECO:0007669"/>
    <property type="project" value="TreeGrafter"/>
</dbReference>
<gene>
    <name evidence="3" type="ORF">DQQ10_03055</name>
</gene>
<dbReference type="HAMAP" id="MF_01139">
    <property type="entry name" value="ISPT"/>
    <property type="match status" value="1"/>
</dbReference>
<dbReference type="SUPFAM" id="SSF64005">
    <property type="entry name" value="Undecaprenyl diphosphate synthase"/>
    <property type="match status" value="1"/>
</dbReference>
<dbReference type="PANTHER" id="PTHR10291">
    <property type="entry name" value="DEHYDRODOLICHYL DIPHOSPHATE SYNTHASE FAMILY MEMBER"/>
    <property type="match status" value="1"/>
</dbReference>
<evidence type="ECO:0000256" key="2">
    <source>
        <dbReference type="HAMAP-Rule" id="MF_01139"/>
    </source>
</evidence>